<gene>
    <name evidence="3" type="ORF">Ctob_014228</name>
</gene>
<feature type="compositionally biased region" description="Basic residues" evidence="2">
    <location>
        <begin position="194"/>
        <end position="209"/>
    </location>
</feature>
<accession>A0A0M0K4E5</accession>
<feature type="coiled-coil region" evidence="1">
    <location>
        <begin position="108"/>
        <end position="135"/>
    </location>
</feature>
<proteinExistence type="predicted"/>
<evidence type="ECO:0000256" key="1">
    <source>
        <dbReference type="SAM" id="Coils"/>
    </source>
</evidence>
<dbReference type="AlphaFoldDB" id="A0A0M0K4E5"/>
<evidence type="ECO:0000256" key="2">
    <source>
        <dbReference type="SAM" id="MobiDB-lite"/>
    </source>
</evidence>
<evidence type="ECO:0000313" key="4">
    <source>
        <dbReference type="Proteomes" id="UP000037460"/>
    </source>
</evidence>
<protein>
    <submittedName>
        <fullName evidence="3">Uncharacterized protein</fullName>
    </submittedName>
</protein>
<feature type="region of interest" description="Disordered" evidence="2">
    <location>
        <begin position="182"/>
        <end position="217"/>
    </location>
</feature>
<evidence type="ECO:0000313" key="3">
    <source>
        <dbReference type="EMBL" id="KOO33746.1"/>
    </source>
</evidence>
<dbReference type="EMBL" id="JWZX01001438">
    <property type="protein sequence ID" value="KOO33746.1"/>
    <property type="molecule type" value="Genomic_DNA"/>
</dbReference>
<keyword evidence="4" id="KW-1185">Reference proteome</keyword>
<dbReference type="Proteomes" id="UP000037460">
    <property type="component" value="Unassembled WGS sequence"/>
</dbReference>
<keyword evidence="1" id="KW-0175">Coiled coil</keyword>
<sequence>MDALYEEAQMEKAMRERALSTFPPLPSAVPPLAVDPRVASGANLPAVATHAIPCESVSEDASSVVSSVVGSVASSAARTTLAVTCRFCKTEGHFARRVDGTPSCPVLVRKLECEAAREAEERAFARKELALARQELALEVAESWSSLDLEHAIALKEHAYEAERMAEQAAKGLAAANTADVAPVDAAMEEPSRQQKRMAKRKAKSRAKRAAAAATAQ</sequence>
<name>A0A0M0K4E5_9EUKA</name>
<organism evidence="3 4">
    <name type="scientific">Chrysochromulina tobinii</name>
    <dbReference type="NCBI Taxonomy" id="1460289"/>
    <lineage>
        <taxon>Eukaryota</taxon>
        <taxon>Haptista</taxon>
        <taxon>Haptophyta</taxon>
        <taxon>Prymnesiophyceae</taxon>
        <taxon>Prymnesiales</taxon>
        <taxon>Chrysochromulinaceae</taxon>
        <taxon>Chrysochromulina</taxon>
    </lineage>
</organism>
<reference evidence="4" key="1">
    <citation type="journal article" date="2015" name="PLoS Genet.">
        <title>Genome Sequence and Transcriptome Analyses of Chrysochromulina tobin: Metabolic Tools for Enhanced Algal Fitness in the Prominent Order Prymnesiales (Haptophyceae).</title>
        <authorList>
            <person name="Hovde B.T."/>
            <person name="Deodato C.R."/>
            <person name="Hunsperger H.M."/>
            <person name="Ryken S.A."/>
            <person name="Yost W."/>
            <person name="Jha R.K."/>
            <person name="Patterson J."/>
            <person name="Monnat R.J. Jr."/>
            <person name="Barlow S.B."/>
            <person name="Starkenburg S.R."/>
            <person name="Cattolico R.A."/>
        </authorList>
    </citation>
    <scope>NUCLEOTIDE SEQUENCE</scope>
    <source>
        <strain evidence="4">CCMP291</strain>
    </source>
</reference>
<comment type="caution">
    <text evidence="3">The sequence shown here is derived from an EMBL/GenBank/DDBJ whole genome shotgun (WGS) entry which is preliminary data.</text>
</comment>